<comment type="caution">
    <text evidence="7">The sequence shown here is derived from an EMBL/GenBank/DDBJ whole genome shotgun (WGS) entry which is preliminary data.</text>
</comment>
<dbReference type="SMART" id="SM01117">
    <property type="entry name" value="Cyt-b5"/>
    <property type="match status" value="1"/>
</dbReference>
<keyword evidence="2" id="KW-0479">Metal-binding</keyword>
<evidence type="ECO:0000313" key="8">
    <source>
        <dbReference type="Proteomes" id="UP000198506"/>
    </source>
</evidence>
<gene>
    <name evidence="7" type="ORF">SAMN04487783_0856</name>
</gene>
<dbReference type="RefSeq" id="WP_092917680.1">
    <property type="nucleotide sequence ID" value="NZ_FOZN01000002.1"/>
</dbReference>
<keyword evidence="5" id="KW-0472">Membrane</keyword>
<feature type="transmembrane region" description="Helical" evidence="5">
    <location>
        <begin position="122"/>
        <end position="145"/>
    </location>
</feature>
<dbReference type="AlphaFoldDB" id="A0AA94HLH5"/>
<reference evidence="7 8" key="1">
    <citation type="submission" date="2016-10" db="EMBL/GenBank/DDBJ databases">
        <authorList>
            <person name="Varghese N."/>
            <person name="Submissions S."/>
        </authorList>
    </citation>
    <scope>NUCLEOTIDE SEQUENCE [LARGE SCALE GENOMIC DNA]</scope>
    <source>
        <strain evidence="7 8">IAM 15147</strain>
    </source>
</reference>
<dbReference type="InterPro" id="IPR001199">
    <property type="entry name" value="Cyt_B5-like_heme/steroid-bd"/>
</dbReference>
<name>A0AA94HLH5_9MICO</name>
<evidence type="ECO:0000259" key="6">
    <source>
        <dbReference type="PROSITE" id="PS50255"/>
    </source>
</evidence>
<evidence type="ECO:0000256" key="2">
    <source>
        <dbReference type="ARBA" id="ARBA00022723"/>
    </source>
</evidence>
<accession>A0AA94HLH5</accession>
<comment type="similarity">
    <text evidence="4">Belongs to the cytochrome b5 family.</text>
</comment>
<feature type="transmembrane region" description="Helical" evidence="5">
    <location>
        <begin position="22"/>
        <end position="44"/>
    </location>
</feature>
<dbReference type="Gene3D" id="3.10.120.10">
    <property type="entry name" value="Cytochrome b5-like heme/steroid binding domain"/>
    <property type="match status" value="1"/>
</dbReference>
<evidence type="ECO:0000256" key="4">
    <source>
        <dbReference type="ARBA" id="ARBA00038168"/>
    </source>
</evidence>
<keyword evidence="5" id="KW-0812">Transmembrane</keyword>
<feature type="transmembrane region" description="Helical" evidence="5">
    <location>
        <begin position="51"/>
        <end position="69"/>
    </location>
</feature>
<dbReference type="Pfam" id="PF00173">
    <property type="entry name" value="Cyt-b5"/>
    <property type="match status" value="1"/>
</dbReference>
<evidence type="ECO:0000313" key="7">
    <source>
        <dbReference type="EMBL" id="SFS06644.1"/>
    </source>
</evidence>
<organism evidence="7 8">
    <name type="scientific">Agrococcus baldri</name>
    <dbReference type="NCBI Taxonomy" id="153730"/>
    <lineage>
        <taxon>Bacteria</taxon>
        <taxon>Bacillati</taxon>
        <taxon>Actinomycetota</taxon>
        <taxon>Actinomycetes</taxon>
        <taxon>Micrococcales</taxon>
        <taxon>Microbacteriaceae</taxon>
        <taxon>Agrococcus</taxon>
    </lineage>
</organism>
<dbReference type="PROSITE" id="PS50255">
    <property type="entry name" value="CYTOCHROME_B5_2"/>
    <property type="match status" value="1"/>
</dbReference>
<dbReference type="GO" id="GO:0016020">
    <property type="term" value="C:membrane"/>
    <property type="evidence" value="ECO:0007669"/>
    <property type="project" value="TreeGrafter"/>
</dbReference>
<protein>
    <submittedName>
        <fullName evidence="7">Cytochrome b5-like Heme/Steroid binding domain-containing protein</fullName>
    </submittedName>
</protein>
<keyword evidence="5" id="KW-1133">Transmembrane helix</keyword>
<feature type="domain" description="Cytochrome b5 heme-binding" evidence="6">
    <location>
        <begin position="186"/>
        <end position="257"/>
    </location>
</feature>
<dbReference type="Proteomes" id="UP000198506">
    <property type="component" value="Unassembled WGS sequence"/>
</dbReference>
<dbReference type="GO" id="GO:0046872">
    <property type="term" value="F:metal ion binding"/>
    <property type="evidence" value="ECO:0007669"/>
    <property type="project" value="UniProtKB-KW"/>
</dbReference>
<dbReference type="PANTHER" id="PTHR19359">
    <property type="entry name" value="CYTOCHROME B5"/>
    <property type="match status" value="1"/>
</dbReference>
<dbReference type="InterPro" id="IPR019251">
    <property type="entry name" value="DUF2231_TM"/>
</dbReference>
<sequence>MHPLGGSDSPFDLAFGLPLHPLAVHVPVVLLPLGAIGVLLVLLVPRWRASLAWPVIAVLGIATAGALVAKLSGEALADRVGDPGQHEQLGNWLLATAAALCLATLAWWLWQREQTRDRRRTGVVGLILGTVLAAAALGAIIIAVLTGHTGATAAWGDRPGIATLPPVAPAAPSAPADTGAGGIGIAEVAQHDDSASCWVAIEGTVYDVTAWIPLHPGGPERILAVCGTDATADFMGEHEGDSLPTEQLSQFAIGALAER</sequence>
<keyword evidence="8" id="KW-1185">Reference proteome</keyword>
<proteinExistence type="inferred from homology"/>
<dbReference type="InterPro" id="IPR036400">
    <property type="entry name" value="Cyt_B5-like_heme/steroid_sf"/>
</dbReference>
<dbReference type="EMBL" id="FOZN01000002">
    <property type="protein sequence ID" value="SFS06644.1"/>
    <property type="molecule type" value="Genomic_DNA"/>
</dbReference>
<evidence type="ECO:0000256" key="5">
    <source>
        <dbReference type="SAM" id="Phobius"/>
    </source>
</evidence>
<feature type="transmembrane region" description="Helical" evidence="5">
    <location>
        <begin position="89"/>
        <end position="110"/>
    </location>
</feature>
<dbReference type="PRINTS" id="PR00363">
    <property type="entry name" value="CYTOCHROMEB5"/>
</dbReference>
<evidence type="ECO:0000256" key="3">
    <source>
        <dbReference type="ARBA" id="ARBA00023004"/>
    </source>
</evidence>
<dbReference type="Pfam" id="PF09990">
    <property type="entry name" value="DUF2231"/>
    <property type="match status" value="1"/>
</dbReference>
<dbReference type="InterPro" id="IPR050668">
    <property type="entry name" value="Cytochrome_b5"/>
</dbReference>
<evidence type="ECO:0000256" key="1">
    <source>
        <dbReference type="ARBA" id="ARBA00022617"/>
    </source>
</evidence>
<dbReference type="PANTHER" id="PTHR19359:SF95">
    <property type="entry name" value="CYTOCHROME B5 TYPE B"/>
    <property type="match status" value="1"/>
</dbReference>
<dbReference type="SUPFAM" id="SSF55856">
    <property type="entry name" value="Cytochrome b5-like heme/steroid binding domain"/>
    <property type="match status" value="1"/>
</dbReference>
<keyword evidence="3" id="KW-0408">Iron</keyword>
<keyword evidence="1" id="KW-0349">Heme</keyword>
<dbReference type="GO" id="GO:0020037">
    <property type="term" value="F:heme binding"/>
    <property type="evidence" value="ECO:0007669"/>
    <property type="project" value="TreeGrafter"/>
</dbReference>